<keyword evidence="2" id="KW-1185">Reference proteome</keyword>
<accession>A0A346AWP8</accession>
<dbReference type="RefSeq" id="WP_107195592.1">
    <property type="nucleotide sequence ID" value="NZ_CP029462.1"/>
</dbReference>
<evidence type="ECO:0000313" key="1">
    <source>
        <dbReference type="EMBL" id="AXL20291.1"/>
    </source>
</evidence>
<dbReference type="EMBL" id="CP029462">
    <property type="protein sequence ID" value="AXL20291.1"/>
    <property type="molecule type" value="Genomic_DNA"/>
</dbReference>
<dbReference type="KEGG" id="meg:DKB62_01170"/>
<sequence length="81" mass="9145">MAVNTVWGMLNPQERKEVLDGAHVLDIMDKPAKSYCSFLFLNYELNCGVIGYSLPESHEIHIPDHALVVELNNSSCVDQVW</sequence>
<reference evidence="1 2" key="1">
    <citation type="submission" date="2018-05" db="EMBL/GenBank/DDBJ databases">
        <title>Complete genome sequence of Megasphaera sp. AJH120T, isolated from the ceca of a chicken.</title>
        <authorList>
            <person name="Maki J."/>
            <person name="Looft T."/>
        </authorList>
    </citation>
    <scope>NUCLEOTIDE SEQUENCE [LARGE SCALE GENOMIC DNA]</scope>
    <source>
        <strain evidence="1 2">AJH120</strain>
    </source>
</reference>
<proteinExistence type="predicted"/>
<name>A0A346AWP8_9FIRM</name>
<gene>
    <name evidence="1" type="ORF">DKB62_01170</name>
</gene>
<dbReference type="AlphaFoldDB" id="A0A346AWP8"/>
<dbReference type="Proteomes" id="UP000254337">
    <property type="component" value="Chromosome"/>
</dbReference>
<protein>
    <submittedName>
        <fullName evidence="1">Uncharacterized protein</fullName>
    </submittedName>
</protein>
<organism evidence="1 2">
    <name type="scientific">Megasphaera stantonii</name>
    <dbReference type="NCBI Taxonomy" id="2144175"/>
    <lineage>
        <taxon>Bacteria</taxon>
        <taxon>Bacillati</taxon>
        <taxon>Bacillota</taxon>
        <taxon>Negativicutes</taxon>
        <taxon>Veillonellales</taxon>
        <taxon>Veillonellaceae</taxon>
        <taxon>Megasphaera</taxon>
    </lineage>
</organism>
<evidence type="ECO:0000313" key="2">
    <source>
        <dbReference type="Proteomes" id="UP000254337"/>
    </source>
</evidence>